<feature type="domain" description="Cytochrome oxidase subunit II copper A binding" evidence="16">
    <location>
        <begin position="128"/>
        <end position="240"/>
    </location>
</feature>
<dbReference type="InterPro" id="IPR034227">
    <property type="entry name" value="CuRO_UO_II"/>
</dbReference>
<dbReference type="InterPro" id="IPR010514">
    <property type="entry name" value="COX_ARM"/>
</dbReference>
<keyword evidence="5 14" id="KW-0679">Respiratory chain</keyword>
<keyword evidence="8 14" id="KW-0249">Electron transport</keyword>
<keyword evidence="12" id="KW-0564">Palmitate</keyword>
<keyword evidence="13" id="KW-0449">Lipoprotein</keyword>
<reference evidence="18 19" key="1">
    <citation type="journal article" date="2015" name="Genome Announc.">
        <title>Complete Genome Sequence of 'Candidatus Liberibacter africanus,' a Bacterium Associated with Citrus Huanglongbing.</title>
        <authorList>
            <person name="Lin H."/>
            <person name="Pietersen G."/>
            <person name="Han C."/>
            <person name="Read D.A."/>
            <person name="Lou B."/>
            <person name="Gupta G."/>
            <person name="Civerolo E.L."/>
        </authorList>
    </citation>
    <scope>NUCLEOTIDE SEQUENCE [LARGE SCALE GENOMIC DNA]</scope>
    <source>
        <strain evidence="18 19">PTSAPSY</strain>
    </source>
</reference>
<dbReference type="OrthoDB" id="9783445at2"/>
<dbReference type="Gene3D" id="2.60.40.420">
    <property type="entry name" value="Cupredoxins - blue copper proteins"/>
    <property type="match status" value="1"/>
</dbReference>
<dbReference type="PROSITE" id="PS50857">
    <property type="entry name" value="COX2_CUA"/>
    <property type="match status" value="1"/>
</dbReference>
<evidence type="ECO:0000256" key="8">
    <source>
        <dbReference type="ARBA" id="ARBA00022982"/>
    </source>
</evidence>
<dbReference type="RefSeq" id="WP_102030482.1">
    <property type="nucleotide sequence ID" value="NZ_CP004021.1"/>
</dbReference>
<evidence type="ECO:0000256" key="10">
    <source>
        <dbReference type="ARBA" id="ARBA00023002"/>
    </source>
</evidence>
<evidence type="ECO:0000256" key="5">
    <source>
        <dbReference type="ARBA" id="ARBA00022660"/>
    </source>
</evidence>
<dbReference type="CDD" id="cd04212">
    <property type="entry name" value="CuRO_UO_II"/>
    <property type="match status" value="1"/>
</dbReference>
<dbReference type="AlphaFoldDB" id="A0A0G3I4K7"/>
<evidence type="ECO:0000256" key="12">
    <source>
        <dbReference type="ARBA" id="ARBA00023139"/>
    </source>
</evidence>
<dbReference type="GO" id="GO:0016682">
    <property type="term" value="F:oxidoreductase activity, acting on diphenols and related substances as donors, oxygen as acceptor"/>
    <property type="evidence" value="ECO:0007669"/>
    <property type="project" value="InterPro"/>
</dbReference>
<evidence type="ECO:0000256" key="1">
    <source>
        <dbReference type="ARBA" id="ARBA00004651"/>
    </source>
</evidence>
<evidence type="ECO:0000256" key="6">
    <source>
        <dbReference type="ARBA" id="ARBA00022692"/>
    </source>
</evidence>
<dbReference type="GO" id="GO:0009486">
    <property type="term" value="F:cytochrome bo3 ubiquinol oxidase activity"/>
    <property type="evidence" value="ECO:0007669"/>
    <property type="project" value="InterPro"/>
</dbReference>
<dbReference type="GO" id="GO:0004129">
    <property type="term" value="F:cytochrome-c oxidase activity"/>
    <property type="evidence" value="ECO:0007669"/>
    <property type="project" value="UniProtKB-UniRule"/>
</dbReference>
<feature type="transmembrane region" description="Helical" evidence="15">
    <location>
        <begin position="82"/>
        <end position="103"/>
    </location>
</feature>
<keyword evidence="19" id="KW-1185">Reference proteome</keyword>
<organism evidence="18 19">
    <name type="scientific">Candidatus Liberibacter africanus PTSAPSY</name>
    <dbReference type="NCBI Taxonomy" id="1277257"/>
    <lineage>
        <taxon>Bacteria</taxon>
        <taxon>Pseudomonadati</taxon>
        <taxon>Pseudomonadota</taxon>
        <taxon>Alphaproteobacteria</taxon>
        <taxon>Hyphomicrobiales</taxon>
        <taxon>Rhizobiaceae</taxon>
        <taxon>Liberibacter</taxon>
    </lineage>
</organism>
<dbReference type="KEGG" id="lau:G293_02760"/>
<keyword evidence="10 14" id="KW-0560">Oxidoreductase</keyword>
<evidence type="ECO:0000256" key="9">
    <source>
        <dbReference type="ARBA" id="ARBA00022989"/>
    </source>
</evidence>
<dbReference type="PANTHER" id="PTHR22888:SF18">
    <property type="entry name" value="CYTOCHROME BO(3) UBIQUINOL OXIDASE SUBUNIT 2"/>
    <property type="match status" value="1"/>
</dbReference>
<dbReference type="InterPro" id="IPR045187">
    <property type="entry name" value="CcO_II"/>
</dbReference>
<evidence type="ECO:0000256" key="13">
    <source>
        <dbReference type="ARBA" id="ARBA00023288"/>
    </source>
</evidence>
<keyword evidence="6 15" id="KW-0812">Transmembrane</keyword>
<keyword evidence="9 15" id="KW-1133">Transmembrane helix</keyword>
<evidence type="ECO:0000256" key="15">
    <source>
        <dbReference type="SAM" id="Phobius"/>
    </source>
</evidence>
<gene>
    <name evidence="18" type="ORF">G293_02760</name>
</gene>
<evidence type="ECO:0000256" key="4">
    <source>
        <dbReference type="ARBA" id="ARBA00022475"/>
    </source>
</evidence>
<dbReference type="SUPFAM" id="SSF81464">
    <property type="entry name" value="Cytochrome c oxidase subunit II-like, transmembrane region"/>
    <property type="match status" value="1"/>
</dbReference>
<dbReference type="Proteomes" id="UP000035503">
    <property type="component" value="Chromosome"/>
</dbReference>
<dbReference type="EMBL" id="CP004021">
    <property type="protein sequence ID" value="AKK20180.1"/>
    <property type="molecule type" value="Genomic_DNA"/>
</dbReference>
<name>A0A0G3I4K7_LIBAF</name>
<dbReference type="InterPro" id="IPR002429">
    <property type="entry name" value="CcO_II-like_C"/>
</dbReference>
<comment type="subcellular location">
    <subcellularLocation>
        <location evidence="1">Cell membrane</location>
        <topology evidence="1">Multi-pass membrane protein</topology>
    </subcellularLocation>
</comment>
<dbReference type="PROSITE" id="PS50999">
    <property type="entry name" value="COX2_TM"/>
    <property type="match status" value="1"/>
</dbReference>
<keyword evidence="7" id="KW-0732">Signal</keyword>
<keyword evidence="3 14" id="KW-0813">Transport</keyword>
<dbReference type="InterPro" id="IPR036257">
    <property type="entry name" value="Cyt_c_oxidase_su2_TM_sf"/>
</dbReference>
<evidence type="ECO:0000256" key="7">
    <source>
        <dbReference type="ARBA" id="ARBA00022729"/>
    </source>
</evidence>
<keyword evidence="4 14" id="KW-1003">Cell membrane</keyword>
<comment type="similarity">
    <text evidence="2 14">Belongs to the cytochrome c oxidase subunit 2 family.</text>
</comment>
<evidence type="ECO:0000256" key="11">
    <source>
        <dbReference type="ARBA" id="ARBA00023136"/>
    </source>
</evidence>
<protein>
    <recommendedName>
        <fullName evidence="14">Ubiquinol oxidase subunit 2</fullName>
    </recommendedName>
</protein>
<feature type="transmembrane region" description="Helical" evidence="15">
    <location>
        <begin position="7"/>
        <end position="26"/>
    </location>
</feature>
<dbReference type="GO" id="GO:0005886">
    <property type="term" value="C:plasma membrane"/>
    <property type="evidence" value="ECO:0007669"/>
    <property type="project" value="UniProtKB-SubCell"/>
</dbReference>
<sequence length="322" mass="37036">MITYFKSIVFFISSIMLSGFDFIVMNPYGDIALQQARLIRIAVVLMLLIVVPVFFAILFFAWRYRNCSKTARYDPKWYHSNLLEFFIWVVPLVIIVCLATITWNSTHLLDPYAPLQRISDGKPIEKNSKPLIIEVVALDWKWLFLFPEWNIATINELVVPIDRHLEFRITASSVMNSFYIPGLAGQIYAMAGMETKLHAVMNKEGVYNGFSANYSGRGFSQMRFKFYGKSAKGFEDWIARVKSQGVALDRKRYLLLEKPSEHDPVLYFSSVERGIYHAILNFCVTPGKICMDEMMRIDSMGGGGIKGVSRQSLVHDEGYRWQ</sequence>
<keyword evidence="11 14" id="KW-0472">Membrane</keyword>
<dbReference type="Pfam" id="PF06481">
    <property type="entry name" value="COX_ARM"/>
    <property type="match status" value="1"/>
</dbReference>
<dbReference type="PATRIC" id="fig|1277257.4.peg.597"/>
<evidence type="ECO:0000313" key="19">
    <source>
        <dbReference type="Proteomes" id="UP000035503"/>
    </source>
</evidence>
<dbReference type="PANTHER" id="PTHR22888">
    <property type="entry name" value="CYTOCHROME C OXIDASE, SUBUNIT II"/>
    <property type="match status" value="1"/>
</dbReference>
<feature type="transmembrane region" description="Helical" evidence="15">
    <location>
        <begin position="38"/>
        <end position="62"/>
    </location>
</feature>
<dbReference type="Pfam" id="PF00116">
    <property type="entry name" value="COX2"/>
    <property type="match status" value="1"/>
</dbReference>
<evidence type="ECO:0000259" key="17">
    <source>
        <dbReference type="PROSITE" id="PS50999"/>
    </source>
</evidence>
<evidence type="ECO:0000256" key="14">
    <source>
        <dbReference type="PIRNR" id="PIRNR000292"/>
    </source>
</evidence>
<dbReference type="InterPro" id="IPR008972">
    <property type="entry name" value="Cupredoxin"/>
</dbReference>
<dbReference type="Gene3D" id="1.10.287.90">
    <property type="match status" value="1"/>
</dbReference>
<dbReference type="InterPro" id="IPR011759">
    <property type="entry name" value="Cyt_c_oxidase_su2_TM_dom"/>
</dbReference>
<dbReference type="InterPro" id="IPR006333">
    <property type="entry name" value="Cyt_o_ubiquinol_oxidase_su2"/>
</dbReference>
<evidence type="ECO:0000259" key="16">
    <source>
        <dbReference type="PROSITE" id="PS50857"/>
    </source>
</evidence>
<proteinExistence type="inferred from homology"/>
<dbReference type="STRING" id="1277257.G293_02760"/>
<dbReference type="GO" id="GO:0042773">
    <property type="term" value="P:ATP synthesis coupled electron transport"/>
    <property type="evidence" value="ECO:0007669"/>
    <property type="project" value="TreeGrafter"/>
</dbReference>
<dbReference type="GO" id="GO:0005507">
    <property type="term" value="F:copper ion binding"/>
    <property type="evidence" value="ECO:0007669"/>
    <property type="project" value="InterPro"/>
</dbReference>
<evidence type="ECO:0000256" key="2">
    <source>
        <dbReference type="ARBA" id="ARBA00007866"/>
    </source>
</evidence>
<feature type="domain" description="Cytochrome oxidase subunit II transmembrane region profile" evidence="17">
    <location>
        <begin position="16"/>
        <end position="113"/>
    </location>
</feature>
<dbReference type="PIRSF" id="PIRSF000292">
    <property type="entry name" value="Ubi_od_II"/>
    <property type="match status" value="1"/>
</dbReference>
<accession>A0A0G3I4K7</accession>
<dbReference type="NCBIfam" id="TIGR01433">
    <property type="entry name" value="CyoA"/>
    <property type="match status" value="1"/>
</dbReference>
<dbReference type="SUPFAM" id="SSF49503">
    <property type="entry name" value="Cupredoxins"/>
    <property type="match status" value="1"/>
</dbReference>
<evidence type="ECO:0000313" key="18">
    <source>
        <dbReference type="EMBL" id="AKK20180.1"/>
    </source>
</evidence>
<evidence type="ECO:0000256" key="3">
    <source>
        <dbReference type="ARBA" id="ARBA00022448"/>
    </source>
</evidence>